<accession>A0A1Y2ABL5</accession>
<evidence type="ECO:0000313" key="7">
    <source>
        <dbReference type="Proteomes" id="UP000193144"/>
    </source>
</evidence>
<feature type="region of interest" description="Disordered" evidence="3">
    <location>
        <begin position="261"/>
        <end position="437"/>
    </location>
</feature>
<dbReference type="EC" id="3.2.1.22" evidence="2"/>
<protein>
    <recommendedName>
        <fullName evidence="2">alpha-galactosidase</fullName>
        <ecNumber evidence="2">3.2.1.22</ecNumber>
    </recommendedName>
</protein>
<feature type="chain" id="PRO_5013118826" description="alpha-galactosidase" evidence="4">
    <location>
        <begin position="19"/>
        <end position="437"/>
    </location>
</feature>
<dbReference type="PANTHER" id="PTHR35273">
    <property type="entry name" value="ALPHA-1,4 POLYGALACTOSAMINIDASE, PUTATIVE (AFU_ORTHOLOGUE AFUA_3G07890)-RELATED"/>
    <property type="match status" value="1"/>
</dbReference>
<evidence type="ECO:0000256" key="4">
    <source>
        <dbReference type="SAM" id="SignalP"/>
    </source>
</evidence>
<evidence type="ECO:0000256" key="1">
    <source>
        <dbReference type="ARBA" id="ARBA00001255"/>
    </source>
</evidence>
<feature type="compositionally biased region" description="Low complexity" evidence="3">
    <location>
        <begin position="401"/>
        <end position="418"/>
    </location>
</feature>
<evidence type="ECO:0000313" key="6">
    <source>
        <dbReference type="EMBL" id="ORY19891.1"/>
    </source>
</evidence>
<comment type="catalytic activity">
    <reaction evidence="1">
        <text>Hydrolysis of terminal, non-reducing alpha-D-galactose residues in alpha-D-galactosides, including galactose oligosaccharides, galactomannans and galactolipids.</text>
        <dbReference type="EC" id="3.2.1.22"/>
    </reaction>
</comment>
<organism evidence="6 7">
    <name type="scientific">Clohesyomyces aquaticus</name>
    <dbReference type="NCBI Taxonomy" id="1231657"/>
    <lineage>
        <taxon>Eukaryota</taxon>
        <taxon>Fungi</taxon>
        <taxon>Dikarya</taxon>
        <taxon>Ascomycota</taxon>
        <taxon>Pezizomycotina</taxon>
        <taxon>Dothideomycetes</taxon>
        <taxon>Pleosporomycetidae</taxon>
        <taxon>Pleosporales</taxon>
        <taxon>Lindgomycetaceae</taxon>
        <taxon>Clohesyomyces</taxon>
    </lineage>
</organism>
<feature type="compositionally biased region" description="Polar residues" evidence="3">
    <location>
        <begin position="345"/>
        <end position="354"/>
    </location>
</feature>
<keyword evidence="7" id="KW-1185">Reference proteome</keyword>
<keyword evidence="6" id="KW-0378">Hydrolase</keyword>
<feature type="compositionally biased region" description="Low complexity" evidence="3">
    <location>
        <begin position="271"/>
        <end position="280"/>
    </location>
</feature>
<feature type="compositionally biased region" description="Low complexity" evidence="3">
    <location>
        <begin position="330"/>
        <end position="344"/>
    </location>
</feature>
<evidence type="ECO:0000259" key="5">
    <source>
        <dbReference type="Pfam" id="PF03537"/>
    </source>
</evidence>
<dbReference type="InterPro" id="IPR017853">
    <property type="entry name" value="GH"/>
</dbReference>
<name>A0A1Y2ABL5_9PLEO</name>
<dbReference type="SUPFAM" id="SSF51445">
    <property type="entry name" value="(Trans)glycosidases"/>
    <property type="match status" value="1"/>
</dbReference>
<dbReference type="GO" id="GO:0004557">
    <property type="term" value="F:alpha-galactosidase activity"/>
    <property type="evidence" value="ECO:0007669"/>
    <property type="project" value="UniProtKB-EC"/>
</dbReference>
<evidence type="ECO:0000256" key="2">
    <source>
        <dbReference type="ARBA" id="ARBA00012755"/>
    </source>
</evidence>
<dbReference type="Proteomes" id="UP000193144">
    <property type="component" value="Unassembled WGS sequence"/>
</dbReference>
<sequence length="437" mass="46004">MFLSTAIVLAGSAGLATAHPFTLSSRGAATFPAGSSWDILLNKGDGVANVKQAISANFKVIDIDLFDTDKATIADLKANKQVICYFSAGSKEGWRPDAKDFKDGDTGKGLDGWPDENWVNVKSENVRSIMKKRIQKAADSGCTAIDPDNVDGFDGGQDGFGYDKSAYVDYMKFMAKEASSHNMAIGLKNAVDMIPDVIDVVQFAVNEQCHQYSGECAKYKRFTDANKAVFNIEYGGDHCDSPSGVKLSTLIKPEDQSLNTLGGACANTGETTPASSVASQAPPPSVAPVRSTAAAPPKPTQSPDEAEEPSLTLQGPKPTPTDTDDEEEGGANAPTPTPTAGPTTRASKTVTFDTRPTGFPKPPAWGARPSGFGKPSGWGGFPHHSHRSADLPTAVAQGYGPPTKTTAALPAVTTTAEETNNEENDGEGPEEEEPEEE</sequence>
<dbReference type="InterPro" id="IPR013785">
    <property type="entry name" value="Aldolase_TIM"/>
</dbReference>
<dbReference type="AlphaFoldDB" id="A0A1Y2ABL5"/>
<gene>
    <name evidence="6" type="ORF">BCR34DRAFT_6302</name>
</gene>
<keyword evidence="4" id="KW-0732">Signal</keyword>
<dbReference type="Pfam" id="PF03537">
    <property type="entry name" value="Glyco_hydro_114"/>
    <property type="match status" value="1"/>
</dbReference>
<dbReference type="EMBL" id="MCFA01000001">
    <property type="protein sequence ID" value="ORY19891.1"/>
    <property type="molecule type" value="Genomic_DNA"/>
</dbReference>
<feature type="signal peptide" evidence="4">
    <location>
        <begin position="1"/>
        <end position="18"/>
    </location>
</feature>
<proteinExistence type="predicted"/>
<feature type="domain" description="Glycoside-hydrolase family GH114 TIM-barrel" evidence="5">
    <location>
        <begin position="37"/>
        <end position="241"/>
    </location>
</feature>
<dbReference type="Gene3D" id="3.20.20.70">
    <property type="entry name" value="Aldolase class I"/>
    <property type="match status" value="1"/>
</dbReference>
<evidence type="ECO:0000256" key="3">
    <source>
        <dbReference type="SAM" id="MobiDB-lite"/>
    </source>
</evidence>
<dbReference type="OrthoDB" id="2108802at2759"/>
<dbReference type="PANTHER" id="PTHR35273:SF2">
    <property type="entry name" value="ALPHA-GALACTOSIDASE"/>
    <property type="match status" value="1"/>
</dbReference>
<comment type="caution">
    <text evidence="6">The sequence shown here is derived from an EMBL/GenBank/DDBJ whole genome shotgun (WGS) entry which is preliminary data.</text>
</comment>
<dbReference type="InterPro" id="IPR004352">
    <property type="entry name" value="GH114_TIM-barrel"/>
</dbReference>
<feature type="compositionally biased region" description="Acidic residues" evidence="3">
    <location>
        <begin position="419"/>
        <end position="437"/>
    </location>
</feature>
<reference evidence="6 7" key="1">
    <citation type="submission" date="2016-07" db="EMBL/GenBank/DDBJ databases">
        <title>Pervasive Adenine N6-methylation of Active Genes in Fungi.</title>
        <authorList>
            <consortium name="DOE Joint Genome Institute"/>
            <person name="Mondo S.J."/>
            <person name="Dannebaum R.O."/>
            <person name="Kuo R.C."/>
            <person name="Labutti K."/>
            <person name="Haridas S."/>
            <person name="Kuo A."/>
            <person name="Salamov A."/>
            <person name="Ahrendt S.R."/>
            <person name="Lipzen A."/>
            <person name="Sullivan W."/>
            <person name="Andreopoulos W.B."/>
            <person name="Clum A."/>
            <person name="Lindquist E."/>
            <person name="Daum C."/>
            <person name="Ramamoorthy G.K."/>
            <person name="Gryganskyi A."/>
            <person name="Culley D."/>
            <person name="Magnuson J.K."/>
            <person name="James T.Y."/>
            <person name="O'Malley M.A."/>
            <person name="Stajich J.E."/>
            <person name="Spatafora J.W."/>
            <person name="Visel A."/>
            <person name="Grigoriev I.V."/>
        </authorList>
    </citation>
    <scope>NUCLEOTIDE SEQUENCE [LARGE SCALE GENOMIC DNA]</scope>
    <source>
        <strain evidence="6 7">CBS 115471</strain>
    </source>
</reference>